<gene>
    <name evidence="6" type="ORF">AB0C36_05480</name>
</gene>
<dbReference type="InterPro" id="IPR002577">
    <property type="entry name" value="HTH_HxlR"/>
</dbReference>
<keyword evidence="7" id="KW-1185">Reference proteome</keyword>
<dbReference type="EMBL" id="JBEZFP010000009">
    <property type="protein sequence ID" value="MEU8132940.1"/>
    <property type="molecule type" value="Genomic_DNA"/>
</dbReference>
<sequence length="173" mass="19427">MDTRADNPVEPPADLGWLGIDPENCPVRRTLDVVGEKWSLLILRDAVNGVRRFDDFRRHVGMSEAVLADRLRKLVAGGLLETRPYREPGTRSRLEYRVTAKGWELWPVLLALKQFGDRHHGDPVGLMLDIRHADCGAPVRVVVECADGHTHLTNRDVTVHPGPAARPFAEPRH</sequence>
<reference evidence="6 7" key="1">
    <citation type="submission" date="2024-06" db="EMBL/GenBank/DDBJ databases">
        <title>The Natural Products Discovery Center: Release of the First 8490 Sequenced Strains for Exploring Actinobacteria Biosynthetic Diversity.</title>
        <authorList>
            <person name="Kalkreuter E."/>
            <person name="Kautsar S.A."/>
            <person name="Yang D."/>
            <person name="Bader C.D."/>
            <person name="Teijaro C.N."/>
            <person name="Fluegel L."/>
            <person name="Davis C.M."/>
            <person name="Simpson J.R."/>
            <person name="Lauterbach L."/>
            <person name="Steele A.D."/>
            <person name="Gui C."/>
            <person name="Meng S."/>
            <person name="Li G."/>
            <person name="Viehrig K."/>
            <person name="Ye F."/>
            <person name="Su P."/>
            <person name="Kiefer A.F."/>
            <person name="Nichols A."/>
            <person name="Cepeda A.J."/>
            <person name="Yan W."/>
            <person name="Fan B."/>
            <person name="Jiang Y."/>
            <person name="Adhikari A."/>
            <person name="Zheng C.-J."/>
            <person name="Schuster L."/>
            <person name="Cowan T.M."/>
            <person name="Smanski M.J."/>
            <person name="Chevrette M.G."/>
            <person name="De Carvalho L.P.S."/>
            <person name="Shen B."/>
        </authorList>
    </citation>
    <scope>NUCLEOTIDE SEQUENCE [LARGE SCALE GENOMIC DNA]</scope>
    <source>
        <strain evidence="6 7">NPDC048946</strain>
    </source>
</reference>
<name>A0ABV3DB21_9ACTN</name>
<dbReference type="PROSITE" id="PS51118">
    <property type="entry name" value="HTH_HXLR"/>
    <property type="match status" value="1"/>
</dbReference>
<organism evidence="6 7">
    <name type="scientific">Streptodolium elevatio</name>
    <dbReference type="NCBI Taxonomy" id="3157996"/>
    <lineage>
        <taxon>Bacteria</taxon>
        <taxon>Bacillati</taxon>
        <taxon>Actinomycetota</taxon>
        <taxon>Actinomycetes</taxon>
        <taxon>Kitasatosporales</taxon>
        <taxon>Streptomycetaceae</taxon>
        <taxon>Streptodolium</taxon>
    </lineage>
</organism>
<evidence type="ECO:0000256" key="1">
    <source>
        <dbReference type="ARBA" id="ARBA00023015"/>
    </source>
</evidence>
<dbReference type="InterPro" id="IPR036390">
    <property type="entry name" value="WH_DNA-bd_sf"/>
</dbReference>
<evidence type="ECO:0000256" key="4">
    <source>
        <dbReference type="SAM" id="MobiDB-lite"/>
    </source>
</evidence>
<dbReference type="Gene3D" id="1.10.10.10">
    <property type="entry name" value="Winged helix-like DNA-binding domain superfamily/Winged helix DNA-binding domain"/>
    <property type="match status" value="1"/>
</dbReference>
<dbReference type="RefSeq" id="WP_358349607.1">
    <property type="nucleotide sequence ID" value="NZ_JBEZFP010000009.1"/>
</dbReference>
<evidence type="ECO:0000256" key="3">
    <source>
        <dbReference type="ARBA" id="ARBA00023163"/>
    </source>
</evidence>
<keyword evidence="2" id="KW-0238">DNA-binding</keyword>
<evidence type="ECO:0000313" key="7">
    <source>
        <dbReference type="Proteomes" id="UP001551482"/>
    </source>
</evidence>
<feature type="domain" description="HTH hxlR-type" evidence="5">
    <location>
        <begin position="25"/>
        <end position="124"/>
    </location>
</feature>
<dbReference type="PANTHER" id="PTHR33204">
    <property type="entry name" value="TRANSCRIPTIONAL REGULATOR, MARR FAMILY"/>
    <property type="match status" value="1"/>
</dbReference>
<evidence type="ECO:0000256" key="2">
    <source>
        <dbReference type="ARBA" id="ARBA00023125"/>
    </source>
</evidence>
<comment type="caution">
    <text evidence="6">The sequence shown here is derived from an EMBL/GenBank/DDBJ whole genome shotgun (WGS) entry which is preliminary data.</text>
</comment>
<protein>
    <submittedName>
        <fullName evidence="6">Helix-turn-helix domain-containing protein</fullName>
    </submittedName>
</protein>
<dbReference type="InterPro" id="IPR036388">
    <property type="entry name" value="WH-like_DNA-bd_sf"/>
</dbReference>
<proteinExistence type="predicted"/>
<keyword evidence="3" id="KW-0804">Transcription</keyword>
<dbReference type="PANTHER" id="PTHR33204:SF18">
    <property type="entry name" value="TRANSCRIPTIONAL REGULATORY PROTEIN"/>
    <property type="match status" value="1"/>
</dbReference>
<dbReference type="Pfam" id="PF01638">
    <property type="entry name" value="HxlR"/>
    <property type="match status" value="1"/>
</dbReference>
<feature type="region of interest" description="Disordered" evidence="4">
    <location>
        <begin position="154"/>
        <end position="173"/>
    </location>
</feature>
<keyword evidence="1" id="KW-0805">Transcription regulation</keyword>
<dbReference type="SUPFAM" id="SSF46785">
    <property type="entry name" value="Winged helix' DNA-binding domain"/>
    <property type="match status" value="1"/>
</dbReference>
<accession>A0ABV3DB21</accession>
<evidence type="ECO:0000259" key="5">
    <source>
        <dbReference type="PROSITE" id="PS51118"/>
    </source>
</evidence>
<dbReference type="Proteomes" id="UP001551482">
    <property type="component" value="Unassembled WGS sequence"/>
</dbReference>
<evidence type="ECO:0000313" key="6">
    <source>
        <dbReference type="EMBL" id="MEU8132940.1"/>
    </source>
</evidence>